<dbReference type="Proteomes" id="UP000190423">
    <property type="component" value="Unassembled WGS sequence"/>
</dbReference>
<keyword evidence="3 6" id="KW-0963">Cytoplasm</keyword>
<evidence type="ECO:0000313" key="7">
    <source>
        <dbReference type="EMBL" id="SJZ42784.1"/>
    </source>
</evidence>
<accession>A0A1T4KK61</accession>
<dbReference type="PANTHER" id="PTHR34773:SF1">
    <property type="entry name" value="FLAGELLAR SECRETION CHAPERONE FLIS"/>
    <property type="match status" value="1"/>
</dbReference>
<dbReference type="OrthoDB" id="1524959at2"/>
<reference evidence="7 8" key="1">
    <citation type="submission" date="2017-02" db="EMBL/GenBank/DDBJ databases">
        <authorList>
            <person name="Peterson S.W."/>
        </authorList>
    </citation>
    <scope>NUCLEOTIDE SEQUENCE [LARGE SCALE GENOMIC DNA]</scope>
    <source>
        <strain evidence="7 8">ATCC BAA-908</strain>
    </source>
</reference>
<name>A0A1T4KK61_TREPO</name>
<dbReference type="SUPFAM" id="SSF101116">
    <property type="entry name" value="Flagellar export chaperone FliS"/>
    <property type="match status" value="1"/>
</dbReference>
<dbReference type="STRING" id="261392.SAMN02745149_01217"/>
<dbReference type="CDD" id="cd16098">
    <property type="entry name" value="FliS"/>
    <property type="match status" value="1"/>
</dbReference>
<comment type="subcellular location">
    <subcellularLocation>
        <location evidence="1 6">Cytoplasm</location>
        <location evidence="1 6">Cytosol</location>
    </subcellularLocation>
</comment>
<evidence type="ECO:0000256" key="6">
    <source>
        <dbReference type="PIRNR" id="PIRNR039090"/>
    </source>
</evidence>
<gene>
    <name evidence="7" type="ORF">SAMN02745149_01217</name>
</gene>
<organism evidence="7 8">
    <name type="scientific">Treponema porcinum</name>
    <dbReference type="NCBI Taxonomy" id="261392"/>
    <lineage>
        <taxon>Bacteria</taxon>
        <taxon>Pseudomonadati</taxon>
        <taxon>Spirochaetota</taxon>
        <taxon>Spirochaetia</taxon>
        <taxon>Spirochaetales</taxon>
        <taxon>Treponemataceae</taxon>
        <taxon>Treponema</taxon>
    </lineage>
</organism>
<evidence type="ECO:0000256" key="5">
    <source>
        <dbReference type="ARBA" id="ARBA00023186"/>
    </source>
</evidence>
<dbReference type="InterPro" id="IPR003713">
    <property type="entry name" value="FliS"/>
</dbReference>
<dbReference type="RefSeq" id="WP_078933130.1">
    <property type="nucleotide sequence ID" value="NZ_FUWG01000008.1"/>
</dbReference>
<dbReference type="GO" id="GO:0071973">
    <property type="term" value="P:bacterial-type flagellum-dependent cell motility"/>
    <property type="evidence" value="ECO:0007669"/>
    <property type="project" value="TreeGrafter"/>
</dbReference>
<evidence type="ECO:0000256" key="3">
    <source>
        <dbReference type="ARBA" id="ARBA00022490"/>
    </source>
</evidence>
<comment type="similarity">
    <text evidence="2 6">Belongs to the FliS family.</text>
</comment>
<evidence type="ECO:0000256" key="4">
    <source>
        <dbReference type="ARBA" id="ARBA00022795"/>
    </source>
</evidence>
<dbReference type="AlphaFoldDB" id="A0A1T4KK61"/>
<dbReference type="PANTHER" id="PTHR34773">
    <property type="entry name" value="FLAGELLAR SECRETION CHAPERONE FLIS"/>
    <property type="match status" value="1"/>
</dbReference>
<dbReference type="Gene3D" id="1.20.120.340">
    <property type="entry name" value="Flagellar protein FliS"/>
    <property type="match status" value="1"/>
</dbReference>
<dbReference type="GO" id="GO:0044780">
    <property type="term" value="P:bacterial-type flagellum assembly"/>
    <property type="evidence" value="ECO:0007669"/>
    <property type="project" value="InterPro"/>
</dbReference>
<evidence type="ECO:0000313" key="8">
    <source>
        <dbReference type="Proteomes" id="UP000190423"/>
    </source>
</evidence>
<dbReference type="Pfam" id="PF02561">
    <property type="entry name" value="FliS"/>
    <property type="match status" value="1"/>
</dbReference>
<sequence length="146" mass="16092">MGYSQAYSAYQKTSITTASQGHLIVLLYEAAVKNLKSALSCFDEDNKIKPCNIEKFSNFIQKAQAIISELQVSLDMEKGGEISKNLMSLYIFFNGELLDATFKHDRAKIESTMNMLNELLSAWKTAAASTANAPAQEVRSALNIEG</sequence>
<keyword evidence="7" id="KW-0969">Cilium</keyword>
<keyword evidence="7" id="KW-0966">Cell projection</keyword>
<dbReference type="NCBIfam" id="TIGR00208">
    <property type="entry name" value="fliS"/>
    <property type="match status" value="1"/>
</dbReference>
<evidence type="ECO:0000256" key="2">
    <source>
        <dbReference type="ARBA" id="ARBA00008787"/>
    </source>
</evidence>
<keyword evidence="4 6" id="KW-1005">Bacterial flagellum biogenesis</keyword>
<dbReference type="EMBL" id="FUWG01000008">
    <property type="protein sequence ID" value="SJZ42784.1"/>
    <property type="molecule type" value="Genomic_DNA"/>
</dbReference>
<dbReference type="GO" id="GO:0005829">
    <property type="term" value="C:cytosol"/>
    <property type="evidence" value="ECO:0007669"/>
    <property type="project" value="UniProtKB-SubCell"/>
</dbReference>
<dbReference type="InterPro" id="IPR036584">
    <property type="entry name" value="FliS_sf"/>
</dbReference>
<protein>
    <recommendedName>
        <fullName evidence="6">Flagellar secretion chaperone FliS</fullName>
    </recommendedName>
</protein>
<keyword evidence="7" id="KW-0282">Flagellum</keyword>
<dbReference type="PIRSF" id="PIRSF039090">
    <property type="entry name" value="Flis"/>
    <property type="match status" value="1"/>
</dbReference>
<keyword evidence="8" id="KW-1185">Reference proteome</keyword>
<dbReference type="GeneID" id="78316516"/>
<evidence type="ECO:0000256" key="1">
    <source>
        <dbReference type="ARBA" id="ARBA00004514"/>
    </source>
</evidence>
<proteinExistence type="inferred from homology"/>
<keyword evidence="5" id="KW-0143">Chaperone</keyword>